<evidence type="ECO:0000256" key="6">
    <source>
        <dbReference type="ARBA" id="ARBA00022519"/>
    </source>
</evidence>
<keyword evidence="5" id="KW-1003">Cell membrane</keyword>
<organism evidence="12 13">
    <name type="scientific">Thiothrix litoralis</name>
    <dbReference type="NCBI Taxonomy" id="2891210"/>
    <lineage>
        <taxon>Bacteria</taxon>
        <taxon>Pseudomonadati</taxon>
        <taxon>Pseudomonadota</taxon>
        <taxon>Gammaproteobacteria</taxon>
        <taxon>Thiotrichales</taxon>
        <taxon>Thiotrichaceae</taxon>
        <taxon>Thiothrix</taxon>
    </lineage>
</organism>
<keyword evidence="9" id="KW-0472">Membrane</keyword>
<gene>
    <name evidence="12" type="ORF">J9253_20075</name>
</gene>
<evidence type="ECO:0000256" key="5">
    <source>
        <dbReference type="ARBA" id="ARBA00022475"/>
    </source>
</evidence>
<accession>A0ABX7WRI8</accession>
<evidence type="ECO:0000256" key="4">
    <source>
        <dbReference type="ARBA" id="ARBA00022448"/>
    </source>
</evidence>
<keyword evidence="6" id="KW-0997">Cell inner membrane</keyword>
<evidence type="ECO:0000256" key="8">
    <source>
        <dbReference type="ARBA" id="ARBA00022927"/>
    </source>
</evidence>
<evidence type="ECO:0000256" key="2">
    <source>
        <dbReference type="ARBA" id="ARBA00007208"/>
    </source>
</evidence>
<feature type="chain" id="PRO_5046759231" description="Type II secretion system protein N" evidence="11">
    <location>
        <begin position="18"/>
        <end position="253"/>
    </location>
</feature>
<sequence>MKTRTLIIAGISSFLLASLTQLPASLVLSKLPADIPVQLQGINGTLWQGGAATLSSQGVQIQNLQWELHLSALLKGQLAADLRGTLAQGGQFDGICSINLAETLHCAPLNLSNLPAQALAPYLQSLMIPPLSGNFQANLSSLEWDQQTFPQLSGHGEWQEAGVQMLPQRYGNYTAIINSAANDAQQISLASAPDAAFSLNGTITLQANGQYKSELNLRPGSSIDEGTKQFLASFIVPPQPDGTFQIREQGKLP</sequence>
<comment type="subcellular location">
    <subcellularLocation>
        <location evidence="1">Cell inner membrane</location>
    </subcellularLocation>
</comment>
<evidence type="ECO:0000313" key="13">
    <source>
        <dbReference type="Proteomes" id="UP000672039"/>
    </source>
</evidence>
<name>A0ABX7WRI8_9GAMM</name>
<dbReference type="RefSeq" id="WP_210222580.1">
    <property type="nucleotide sequence ID" value="NZ_CP072801.1"/>
</dbReference>
<keyword evidence="4" id="KW-0813">Transport</keyword>
<feature type="signal peptide" evidence="11">
    <location>
        <begin position="1"/>
        <end position="17"/>
    </location>
</feature>
<evidence type="ECO:0000256" key="9">
    <source>
        <dbReference type="ARBA" id="ARBA00023136"/>
    </source>
</evidence>
<reference evidence="12 13" key="1">
    <citation type="submission" date="2021-04" db="EMBL/GenBank/DDBJ databases">
        <title>Genomics, taxonomy and metabolism of representatives of sulfur bacteria of the genus Thiothrix: Thiothrix fructosivorans QT, Thiothrix unzii A1T and three new species, Thiothrix subterranea sp. nov., Thiothrix litoralis sp. nov. and 'Candidatus Thiothrix anitrata' sp. nov.</title>
        <authorList>
            <person name="Ravin N.V."/>
            <person name="Smolyakov D."/>
            <person name="Rudenko T.S."/>
            <person name="Mardanov A.V."/>
            <person name="Beletsky A.V."/>
            <person name="Markov N.D."/>
            <person name="Fomenkov A.I."/>
            <person name="Roberts R.J."/>
            <person name="Karnachuk O.V."/>
            <person name="Novikov A."/>
            <person name="Grabovich M.Y."/>
        </authorList>
    </citation>
    <scope>NUCLEOTIDE SEQUENCE [LARGE SCALE GENOMIC DNA]</scope>
    <source>
        <strain evidence="12 13">AS</strain>
    </source>
</reference>
<proteinExistence type="inferred from homology"/>
<keyword evidence="8" id="KW-0653">Protein transport</keyword>
<keyword evidence="7" id="KW-0812">Transmembrane</keyword>
<evidence type="ECO:0000256" key="11">
    <source>
        <dbReference type="SAM" id="SignalP"/>
    </source>
</evidence>
<dbReference type="EMBL" id="CP072801">
    <property type="protein sequence ID" value="QTR46240.1"/>
    <property type="molecule type" value="Genomic_DNA"/>
</dbReference>
<evidence type="ECO:0000256" key="3">
    <source>
        <dbReference type="ARBA" id="ARBA00021563"/>
    </source>
</evidence>
<comment type="similarity">
    <text evidence="2">Belongs to the GSP N family.</text>
</comment>
<evidence type="ECO:0000313" key="12">
    <source>
        <dbReference type="EMBL" id="QTR46240.1"/>
    </source>
</evidence>
<dbReference type="Pfam" id="PF01203">
    <property type="entry name" value="T2SSN"/>
    <property type="match status" value="1"/>
</dbReference>
<keyword evidence="11" id="KW-0732">Signal</keyword>
<dbReference type="InterPro" id="IPR022792">
    <property type="entry name" value="T2SS_protein-GspN"/>
</dbReference>
<dbReference type="Proteomes" id="UP000672039">
    <property type="component" value="Chromosome"/>
</dbReference>
<evidence type="ECO:0000256" key="10">
    <source>
        <dbReference type="ARBA" id="ARBA00030772"/>
    </source>
</evidence>
<evidence type="ECO:0000256" key="7">
    <source>
        <dbReference type="ARBA" id="ARBA00022692"/>
    </source>
</evidence>
<protein>
    <recommendedName>
        <fullName evidence="3">Type II secretion system protein N</fullName>
    </recommendedName>
    <alternativeName>
        <fullName evidence="10">General secretion pathway protein N</fullName>
    </alternativeName>
</protein>
<evidence type="ECO:0000256" key="1">
    <source>
        <dbReference type="ARBA" id="ARBA00004533"/>
    </source>
</evidence>
<keyword evidence="13" id="KW-1185">Reference proteome</keyword>